<name>F3L5F6_9GAMM</name>
<evidence type="ECO:0000313" key="1">
    <source>
        <dbReference type="EMBL" id="EGG28431.1"/>
    </source>
</evidence>
<organism evidence="1 2">
    <name type="scientific">Aequoribacter fuscus</name>
    <dbReference type="NCBI Taxonomy" id="2518989"/>
    <lineage>
        <taxon>Bacteria</taxon>
        <taxon>Pseudomonadati</taxon>
        <taxon>Pseudomonadota</taxon>
        <taxon>Gammaproteobacteria</taxon>
        <taxon>Cellvibrionales</taxon>
        <taxon>Halieaceae</taxon>
        <taxon>Aequoribacter</taxon>
    </lineage>
</organism>
<dbReference type="SUPFAM" id="SSF55729">
    <property type="entry name" value="Acyl-CoA N-acyltransferases (Nat)"/>
    <property type="match status" value="1"/>
</dbReference>
<dbReference type="OrthoDB" id="9776898at2"/>
<dbReference type="PANTHER" id="PTHR47017">
    <property type="entry name" value="ACYL-COA"/>
    <property type="match status" value="1"/>
</dbReference>
<dbReference type="AlphaFoldDB" id="F3L5F6"/>
<gene>
    <name evidence="1" type="ORF">IMCC3088_119</name>
</gene>
<dbReference type="Gene3D" id="3.40.630.30">
    <property type="match status" value="1"/>
</dbReference>
<dbReference type="PANTHER" id="PTHR47017:SF1">
    <property type="entry name" value="ACYL-COA"/>
    <property type="match status" value="1"/>
</dbReference>
<evidence type="ECO:0000313" key="2">
    <source>
        <dbReference type="Proteomes" id="UP000005615"/>
    </source>
</evidence>
<dbReference type="RefSeq" id="WP_009577086.1">
    <property type="nucleotide sequence ID" value="NZ_AEIG01000110.1"/>
</dbReference>
<keyword evidence="2" id="KW-1185">Reference proteome</keyword>
<sequence>MELRFIRSIRHIDANAWNACANTDYPFLRHDFLLGLEDTGCTTANAGWQPYHCLLLDDDHLVGAIPAYLKTHSYGEYVFDWALADAWQRSGLDYYPKLVSAIPFTPCTGPRILIHPQAAEPRAVTGALIQGLQKEAEEIASSWHVLFHSDADQCHFQNTGMHERQTCQFHWFNHDFANFDDFLATFSSRKRKNLKKERAKVDQQNIQMTTIEGEAITPAICEQFHRFYQITYAKRSGHGGYLTQHFFTELLPNLRDQVLLVFAYADNTPVAGALYFKDSNNLYGRYWGALAEFDGLHFEACYYQGIEYCIRNGLQHFDPGAQGEHKIQRGFEPIRTRSHHYICDKRFDAAVGRFCQEEVDHVRDYQAAARDLLPFKREG</sequence>
<proteinExistence type="predicted"/>
<dbReference type="STRING" id="2518989.IMCC3088_119"/>
<dbReference type="InterPro" id="IPR007434">
    <property type="entry name" value="FemAB-like"/>
</dbReference>
<dbReference type="Pfam" id="PF04339">
    <property type="entry name" value="FemAB_like"/>
    <property type="match status" value="1"/>
</dbReference>
<dbReference type="Proteomes" id="UP000005615">
    <property type="component" value="Unassembled WGS sequence"/>
</dbReference>
<protein>
    <submittedName>
        <fullName evidence="1">Uncharacterized protein</fullName>
    </submittedName>
</protein>
<comment type="caution">
    <text evidence="1">The sequence shown here is derived from an EMBL/GenBank/DDBJ whole genome shotgun (WGS) entry which is preliminary data.</text>
</comment>
<dbReference type="EMBL" id="AEIG01000110">
    <property type="protein sequence ID" value="EGG28431.1"/>
    <property type="molecule type" value="Genomic_DNA"/>
</dbReference>
<reference evidence="1 2" key="1">
    <citation type="journal article" date="2011" name="J. Bacteriol.">
        <title>Genome sequence of strain IMCC3088, a proteorhodopsin-containing marine bacterium belonging to the OM60/NOR5 clade.</title>
        <authorList>
            <person name="Jang Y."/>
            <person name="Oh H.M."/>
            <person name="Kang I."/>
            <person name="Lee K."/>
            <person name="Yang S.J."/>
            <person name="Cho J.C."/>
        </authorList>
    </citation>
    <scope>NUCLEOTIDE SEQUENCE [LARGE SCALE GENOMIC DNA]</scope>
    <source>
        <strain evidence="1 2">IMCC3088</strain>
    </source>
</reference>
<dbReference type="InterPro" id="IPR016181">
    <property type="entry name" value="Acyl_CoA_acyltransferase"/>
</dbReference>
<dbReference type="eggNOG" id="COG3146">
    <property type="taxonomic scope" value="Bacteria"/>
</dbReference>
<accession>F3L5F6</accession>